<dbReference type="AlphaFoldDB" id="A0A9B0WP43"/>
<dbReference type="Pfam" id="PF00085">
    <property type="entry name" value="Thioredoxin"/>
    <property type="match status" value="1"/>
</dbReference>
<proteinExistence type="predicted"/>
<evidence type="ECO:0000256" key="2">
    <source>
        <dbReference type="ARBA" id="ARBA00023284"/>
    </source>
</evidence>
<sequence>MSLQYQNVLFANVDVDESSELAQTCGIKIIPTFQMFKQAQKVTVFSRFKRIFCCYRSGYMSKPVSDMGSRYSHNCGFYFQRTE</sequence>
<keyword evidence="1" id="KW-1015">Disulfide bond</keyword>
<name>A0A9B0WP43_CHRAS</name>
<accession>A0A9B0WP43</accession>
<dbReference type="SUPFAM" id="SSF52833">
    <property type="entry name" value="Thioredoxin-like"/>
    <property type="match status" value="1"/>
</dbReference>
<dbReference type="InterPro" id="IPR013766">
    <property type="entry name" value="Thioredoxin_domain"/>
</dbReference>
<dbReference type="InterPro" id="IPR036249">
    <property type="entry name" value="Thioredoxin-like_sf"/>
</dbReference>
<evidence type="ECO:0000256" key="1">
    <source>
        <dbReference type="ARBA" id="ARBA00023157"/>
    </source>
</evidence>
<reference evidence="5" key="1">
    <citation type="submission" date="2025-08" db="UniProtKB">
        <authorList>
            <consortium name="RefSeq"/>
        </authorList>
    </citation>
    <scope>IDENTIFICATION</scope>
    <source>
        <tissue evidence="5">Spleen</tissue>
    </source>
</reference>
<dbReference type="Gene3D" id="3.40.30.10">
    <property type="entry name" value="Glutaredoxin"/>
    <property type="match status" value="1"/>
</dbReference>
<dbReference type="RefSeq" id="XP_006864794.1">
    <property type="nucleotide sequence ID" value="XM_006864732.1"/>
</dbReference>
<organism evidence="4 5">
    <name type="scientific">Chrysochloris asiatica</name>
    <name type="common">Cape golden mole</name>
    <dbReference type="NCBI Taxonomy" id="185453"/>
    <lineage>
        <taxon>Eukaryota</taxon>
        <taxon>Metazoa</taxon>
        <taxon>Chordata</taxon>
        <taxon>Craniata</taxon>
        <taxon>Vertebrata</taxon>
        <taxon>Euteleostomi</taxon>
        <taxon>Mammalia</taxon>
        <taxon>Eutheria</taxon>
        <taxon>Afrotheria</taxon>
        <taxon>Chrysochloridae</taxon>
        <taxon>Chrysochlorinae</taxon>
        <taxon>Chrysochloris</taxon>
    </lineage>
</organism>
<dbReference type="Proteomes" id="UP000504623">
    <property type="component" value="Unplaced"/>
</dbReference>
<evidence type="ECO:0000259" key="3">
    <source>
        <dbReference type="Pfam" id="PF00085"/>
    </source>
</evidence>
<evidence type="ECO:0000313" key="4">
    <source>
        <dbReference type="Proteomes" id="UP000504623"/>
    </source>
</evidence>
<dbReference type="PANTHER" id="PTHR46115">
    <property type="entry name" value="THIOREDOXIN-LIKE PROTEIN 1"/>
    <property type="match status" value="1"/>
</dbReference>
<protein>
    <submittedName>
        <fullName evidence="5">Thioredoxin domain-containing protein 8</fullName>
    </submittedName>
</protein>
<dbReference type="OrthoDB" id="2121326at2759"/>
<gene>
    <name evidence="5" type="primary">TXNDC8</name>
</gene>
<keyword evidence="4" id="KW-1185">Reference proteome</keyword>
<keyword evidence="2" id="KW-0676">Redox-active center</keyword>
<dbReference type="CDD" id="cd02947">
    <property type="entry name" value="TRX_family"/>
    <property type="match status" value="1"/>
</dbReference>
<dbReference type="CTD" id="255220"/>
<dbReference type="GeneID" id="102828028"/>
<evidence type="ECO:0000313" key="5">
    <source>
        <dbReference type="RefSeq" id="XP_006864794.1"/>
    </source>
</evidence>
<feature type="domain" description="Thioredoxin" evidence="3">
    <location>
        <begin position="4"/>
        <end position="44"/>
    </location>
</feature>